<evidence type="ECO:0000313" key="3">
    <source>
        <dbReference type="EMBL" id="GAL21727.1"/>
    </source>
</evidence>
<protein>
    <recommendedName>
        <fullName evidence="2">Endonuclease/exonuclease/phosphatase domain-containing protein</fullName>
    </recommendedName>
</protein>
<evidence type="ECO:0000313" key="4">
    <source>
        <dbReference type="Proteomes" id="UP000029228"/>
    </source>
</evidence>
<organism evidence="3 4">
    <name type="scientific">Vibrio maritimus</name>
    <dbReference type="NCBI Taxonomy" id="990268"/>
    <lineage>
        <taxon>Bacteria</taxon>
        <taxon>Pseudomonadati</taxon>
        <taxon>Pseudomonadota</taxon>
        <taxon>Gammaproteobacteria</taxon>
        <taxon>Vibrionales</taxon>
        <taxon>Vibrionaceae</taxon>
        <taxon>Vibrio</taxon>
    </lineage>
</organism>
<sequence length="282" mass="31721">MKLKWLLVGALAALGMAVGGFQAVFTVSDTPEITTVRGAQVDTELKCYHNPTPEALDDAGRLNVLVWNIYKQNKDNLLSELTERSQDRQLVLLQEASLDDQFLDWLQRSEWGSNQVSAFKAFDVSSGVLNLSRAMPKVACANLQVEPWLQLPKSGLYAEYKLSNGQTLIALNLHSVNFTLGTQEYKQQLDSFKQVLESHSGPLLIAGDFNSWSESRMEVLKNVLRNYRINEVKFTPDHRKRFVTGLPLDHIFYRGMTLEATSTPESDASDHNPMLAEFVLSQ</sequence>
<evidence type="ECO:0000256" key="1">
    <source>
        <dbReference type="SAM" id="SignalP"/>
    </source>
</evidence>
<dbReference type="NCBIfam" id="NF003840">
    <property type="entry name" value="PRK05421.1-2"/>
    <property type="match status" value="1"/>
</dbReference>
<dbReference type="EMBL" id="BBMR01000009">
    <property type="protein sequence ID" value="GAL21727.1"/>
    <property type="molecule type" value="Genomic_DNA"/>
</dbReference>
<keyword evidence="1" id="KW-0732">Signal</keyword>
<dbReference type="GO" id="GO:0003824">
    <property type="term" value="F:catalytic activity"/>
    <property type="evidence" value="ECO:0007669"/>
    <property type="project" value="InterPro"/>
</dbReference>
<feature type="signal peptide" evidence="1">
    <location>
        <begin position="1"/>
        <end position="23"/>
    </location>
</feature>
<dbReference type="OrthoDB" id="9793162at2"/>
<feature type="chain" id="PRO_5001864666" description="Endonuclease/exonuclease/phosphatase domain-containing protein" evidence="1">
    <location>
        <begin position="24"/>
        <end position="282"/>
    </location>
</feature>
<comment type="caution">
    <text evidence="3">The sequence shown here is derived from an EMBL/GenBank/DDBJ whole genome shotgun (WGS) entry which is preliminary data.</text>
</comment>
<keyword evidence="4" id="KW-1185">Reference proteome</keyword>
<dbReference type="NCBIfam" id="NF003842">
    <property type="entry name" value="PRK05421.1-4"/>
    <property type="match status" value="1"/>
</dbReference>
<reference evidence="3 4" key="1">
    <citation type="submission" date="2014-09" db="EMBL/GenBank/DDBJ databases">
        <title>Vibrio maritimus JCM 19235. (C45) whole genome shotgun sequence.</title>
        <authorList>
            <person name="Sawabe T."/>
            <person name="Meirelles P."/>
            <person name="Nakanishi M."/>
            <person name="Sayaka M."/>
            <person name="Hattori M."/>
            <person name="Ohkuma M."/>
        </authorList>
    </citation>
    <scope>NUCLEOTIDE SEQUENCE [LARGE SCALE GENOMIC DNA]</scope>
    <source>
        <strain evidence="4">JCM19235</strain>
    </source>
</reference>
<evidence type="ECO:0000259" key="2">
    <source>
        <dbReference type="Pfam" id="PF03372"/>
    </source>
</evidence>
<dbReference type="SUPFAM" id="SSF56219">
    <property type="entry name" value="DNase I-like"/>
    <property type="match status" value="1"/>
</dbReference>
<dbReference type="InterPro" id="IPR036691">
    <property type="entry name" value="Endo/exonu/phosph_ase_sf"/>
</dbReference>
<dbReference type="InterPro" id="IPR005135">
    <property type="entry name" value="Endo/exonuclease/phosphatase"/>
</dbReference>
<proteinExistence type="predicted"/>
<feature type="domain" description="Endonuclease/exonuclease/phosphatase" evidence="2">
    <location>
        <begin position="66"/>
        <end position="271"/>
    </location>
</feature>
<dbReference type="Gene3D" id="3.60.10.10">
    <property type="entry name" value="Endonuclease/exonuclease/phosphatase"/>
    <property type="match status" value="1"/>
</dbReference>
<name>A0A090SQR5_9VIBR</name>
<dbReference type="AlphaFoldDB" id="A0A090SQR5"/>
<dbReference type="STRING" id="990268.JCM19235_1549"/>
<gene>
    <name evidence="3" type="ORF">JCM19235_1549</name>
</gene>
<dbReference type="Proteomes" id="UP000029228">
    <property type="component" value="Unassembled WGS sequence"/>
</dbReference>
<dbReference type="Pfam" id="PF03372">
    <property type="entry name" value="Exo_endo_phos"/>
    <property type="match status" value="1"/>
</dbReference>
<accession>A0A090SQR5</accession>